<keyword evidence="11 14" id="KW-1133">Transmembrane helix</keyword>
<reference evidence="16" key="1">
    <citation type="submission" date="2020-09" db="EMBL/GenBank/DDBJ databases">
        <title>Bacillus faecalis sp. nov., a moderately halophilic bacterium isolated from cow faeces.</title>
        <authorList>
            <person name="Jiang L."/>
            <person name="Lee J."/>
        </authorList>
    </citation>
    <scope>NUCLEOTIDE SEQUENCE</scope>
    <source>
        <strain evidence="16">AGMB 02131</strain>
    </source>
</reference>
<evidence type="ECO:0000256" key="7">
    <source>
        <dbReference type="ARBA" id="ARBA00022692"/>
    </source>
</evidence>
<dbReference type="GO" id="GO:0005886">
    <property type="term" value="C:plasma membrane"/>
    <property type="evidence" value="ECO:0007669"/>
    <property type="project" value="UniProtKB-SubCell"/>
</dbReference>
<keyword evidence="13 14" id="KW-0472">Membrane</keyword>
<keyword evidence="10" id="KW-0067">ATP-binding</keyword>
<protein>
    <recommendedName>
        <fullName evidence="3">histidine kinase</fullName>
        <ecNumber evidence="3">2.7.13.3</ecNumber>
    </recommendedName>
</protein>
<dbReference type="InterPro" id="IPR004358">
    <property type="entry name" value="Sig_transdc_His_kin-like_C"/>
</dbReference>
<evidence type="ECO:0000259" key="15">
    <source>
        <dbReference type="PROSITE" id="PS50109"/>
    </source>
</evidence>
<dbReference type="Gene3D" id="3.30.565.10">
    <property type="entry name" value="Histidine kinase-like ATPase, C-terminal domain"/>
    <property type="match status" value="1"/>
</dbReference>
<dbReference type="InterPro" id="IPR036890">
    <property type="entry name" value="HATPase_C_sf"/>
</dbReference>
<dbReference type="PRINTS" id="PR00344">
    <property type="entry name" value="BCTRLSENSOR"/>
</dbReference>
<evidence type="ECO:0000313" key="16">
    <source>
        <dbReference type="EMBL" id="MBD3108797.1"/>
    </source>
</evidence>
<evidence type="ECO:0000256" key="6">
    <source>
        <dbReference type="ARBA" id="ARBA00022679"/>
    </source>
</evidence>
<keyword evidence="5" id="KW-0597">Phosphoprotein</keyword>
<dbReference type="InterPro" id="IPR050351">
    <property type="entry name" value="BphY/WalK/GraS-like"/>
</dbReference>
<dbReference type="Proteomes" id="UP000602076">
    <property type="component" value="Unassembled WGS sequence"/>
</dbReference>
<dbReference type="EMBL" id="JACXSI010000023">
    <property type="protein sequence ID" value="MBD3108797.1"/>
    <property type="molecule type" value="Genomic_DNA"/>
</dbReference>
<keyword evidence="8" id="KW-0547">Nucleotide-binding</keyword>
<evidence type="ECO:0000256" key="9">
    <source>
        <dbReference type="ARBA" id="ARBA00022777"/>
    </source>
</evidence>
<evidence type="ECO:0000256" key="1">
    <source>
        <dbReference type="ARBA" id="ARBA00000085"/>
    </source>
</evidence>
<dbReference type="InterPro" id="IPR003661">
    <property type="entry name" value="HisK_dim/P_dom"/>
</dbReference>
<dbReference type="InterPro" id="IPR003594">
    <property type="entry name" value="HATPase_dom"/>
</dbReference>
<evidence type="ECO:0000256" key="3">
    <source>
        <dbReference type="ARBA" id="ARBA00012438"/>
    </source>
</evidence>
<keyword evidence="9 16" id="KW-0418">Kinase</keyword>
<organism evidence="16 17">
    <name type="scientific">Peribacillus faecalis</name>
    <dbReference type="NCBI Taxonomy" id="2772559"/>
    <lineage>
        <taxon>Bacteria</taxon>
        <taxon>Bacillati</taxon>
        <taxon>Bacillota</taxon>
        <taxon>Bacilli</taxon>
        <taxon>Bacillales</taxon>
        <taxon>Bacillaceae</taxon>
        <taxon>Peribacillus</taxon>
    </lineage>
</organism>
<evidence type="ECO:0000256" key="13">
    <source>
        <dbReference type="ARBA" id="ARBA00023136"/>
    </source>
</evidence>
<dbReference type="PROSITE" id="PS50109">
    <property type="entry name" value="HIS_KIN"/>
    <property type="match status" value="1"/>
</dbReference>
<dbReference type="GO" id="GO:0005524">
    <property type="term" value="F:ATP binding"/>
    <property type="evidence" value="ECO:0007669"/>
    <property type="project" value="UniProtKB-KW"/>
</dbReference>
<dbReference type="SUPFAM" id="SSF47384">
    <property type="entry name" value="Homodimeric domain of signal transducing histidine kinase"/>
    <property type="match status" value="1"/>
</dbReference>
<evidence type="ECO:0000256" key="8">
    <source>
        <dbReference type="ARBA" id="ARBA00022741"/>
    </source>
</evidence>
<accession>A0A927CVY4</accession>
<dbReference type="PANTHER" id="PTHR45453">
    <property type="entry name" value="PHOSPHATE REGULON SENSOR PROTEIN PHOR"/>
    <property type="match status" value="1"/>
</dbReference>
<evidence type="ECO:0000256" key="12">
    <source>
        <dbReference type="ARBA" id="ARBA00023012"/>
    </source>
</evidence>
<dbReference type="InterPro" id="IPR005467">
    <property type="entry name" value="His_kinase_dom"/>
</dbReference>
<dbReference type="SMART" id="SM00388">
    <property type="entry name" value="HisKA"/>
    <property type="match status" value="1"/>
</dbReference>
<keyword evidence="4" id="KW-1003">Cell membrane</keyword>
<keyword evidence="6" id="KW-0808">Transferase</keyword>
<evidence type="ECO:0000313" key="17">
    <source>
        <dbReference type="Proteomes" id="UP000602076"/>
    </source>
</evidence>
<dbReference type="AlphaFoldDB" id="A0A927CVY4"/>
<keyword evidence="12" id="KW-0902">Two-component regulatory system</keyword>
<evidence type="ECO:0000256" key="11">
    <source>
        <dbReference type="ARBA" id="ARBA00022989"/>
    </source>
</evidence>
<evidence type="ECO:0000256" key="10">
    <source>
        <dbReference type="ARBA" id="ARBA00022840"/>
    </source>
</evidence>
<evidence type="ECO:0000256" key="4">
    <source>
        <dbReference type="ARBA" id="ARBA00022475"/>
    </source>
</evidence>
<dbReference type="PANTHER" id="PTHR45453:SF2">
    <property type="entry name" value="HISTIDINE KINASE"/>
    <property type="match status" value="1"/>
</dbReference>
<dbReference type="CDD" id="cd00082">
    <property type="entry name" value="HisKA"/>
    <property type="match status" value="1"/>
</dbReference>
<proteinExistence type="predicted"/>
<comment type="caution">
    <text evidence="16">The sequence shown here is derived from an EMBL/GenBank/DDBJ whole genome shotgun (WGS) entry which is preliminary data.</text>
</comment>
<dbReference type="InterPro" id="IPR036097">
    <property type="entry name" value="HisK_dim/P_sf"/>
</dbReference>
<evidence type="ECO:0000256" key="14">
    <source>
        <dbReference type="SAM" id="Phobius"/>
    </source>
</evidence>
<evidence type="ECO:0000256" key="5">
    <source>
        <dbReference type="ARBA" id="ARBA00022553"/>
    </source>
</evidence>
<dbReference type="Pfam" id="PF02518">
    <property type="entry name" value="HATPase_c"/>
    <property type="match status" value="1"/>
</dbReference>
<dbReference type="GO" id="GO:0016036">
    <property type="term" value="P:cellular response to phosphate starvation"/>
    <property type="evidence" value="ECO:0007669"/>
    <property type="project" value="TreeGrafter"/>
</dbReference>
<keyword evidence="17" id="KW-1185">Reference proteome</keyword>
<evidence type="ECO:0000256" key="2">
    <source>
        <dbReference type="ARBA" id="ARBA00004651"/>
    </source>
</evidence>
<dbReference type="SMART" id="SM00387">
    <property type="entry name" value="HATPase_c"/>
    <property type="match status" value="1"/>
</dbReference>
<comment type="catalytic activity">
    <reaction evidence="1">
        <text>ATP + protein L-histidine = ADP + protein N-phospho-L-histidine.</text>
        <dbReference type="EC" id="2.7.13.3"/>
    </reaction>
</comment>
<gene>
    <name evidence="16" type="ORF">IEO70_10495</name>
</gene>
<sequence length="338" mass="39259">MTLKAFFKERTVFFIINAVLFIAVALFLTMLSVPKIIIVLVGICWFGPLLVYFLMELLKRKPFYDEVEAKVENLDQKYLLSEIIDEPDFLEGKVLYDILKTSDKQMHEQVNFYKNLQLEYQEFIEAWVHEIKTPIAASRLMVENYQGEAINGISEELKKIEDYVEQALYYARSSSASKDYLVKEFRLKECVSKVIRRNAKAFIHKKIQLQLADFHDVVFSDEKWVEFIINQIIANSINYCYKEESTINIYTSKHEHNLILHIVDNGVGIDEKDIGRVFEKGFTGENGRIYRKSTGIGLYLCKMLADKLHLGITIQSQKDVGTEVSLIFPKSKYVLLES</sequence>
<comment type="subcellular location">
    <subcellularLocation>
        <location evidence="2">Cell membrane</location>
        <topology evidence="2">Multi-pass membrane protein</topology>
    </subcellularLocation>
</comment>
<dbReference type="RefSeq" id="WP_190998328.1">
    <property type="nucleotide sequence ID" value="NZ_JACXSI010000023.1"/>
</dbReference>
<name>A0A927CVY4_9BACI</name>
<keyword evidence="7 14" id="KW-0812">Transmembrane</keyword>
<dbReference type="GO" id="GO:0004721">
    <property type="term" value="F:phosphoprotein phosphatase activity"/>
    <property type="evidence" value="ECO:0007669"/>
    <property type="project" value="TreeGrafter"/>
</dbReference>
<dbReference type="EC" id="2.7.13.3" evidence="3"/>
<dbReference type="SUPFAM" id="SSF55874">
    <property type="entry name" value="ATPase domain of HSP90 chaperone/DNA topoisomerase II/histidine kinase"/>
    <property type="match status" value="1"/>
</dbReference>
<dbReference type="GO" id="GO:0000155">
    <property type="term" value="F:phosphorelay sensor kinase activity"/>
    <property type="evidence" value="ECO:0007669"/>
    <property type="project" value="InterPro"/>
</dbReference>
<feature type="domain" description="Histidine kinase" evidence="15">
    <location>
        <begin position="126"/>
        <end position="332"/>
    </location>
</feature>
<feature type="transmembrane region" description="Helical" evidence="14">
    <location>
        <begin position="12"/>
        <end position="30"/>
    </location>
</feature>
<feature type="transmembrane region" description="Helical" evidence="14">
    <location>
        <begin position="36"/>
        <end position="55"/>
    </location>
</feature>